<accession>A0AAU9CY31</accession>
<dbReference type="EMBL" id="AP025320">
    <property type="protein sequence ID" value="BDD12717.1"/>
    <property type="molecule type" value="Genomic_DNA"/>
</dbReference>
<organism evidence="2 3">
    <name type="scientific">Fulvitalea axinellae</name>
    <dbReference type="NCBI Taxonomy" id="1182444"/>
    <lineage>
        <taxon>Bacteria</taxon>
        <taxon>Pseudomonadati</taxon>
        <taxon>Bacteroidota</taxon>
        <taxon>Cytophagia</taxon>
        <taxon>Cytophagales</taxon>
        <taxon>Persicobacteraceae</taxon>
        <taxon>Fulvitalea</taxon>
    </lineage>
</organism>
<dbReference type="Proteomes" id="UP001348817">
    <property type="component" value="Plasmid pFA6"/>
</dbReference>
<evidence type="ECO:0000256" key="1">
    <source>
        <dbReference type="SAM" id="MobiDB-lite"/>
    </source>
</evidence>
<evidence type="ECO:0000313" key="2">
    <source>
        <dbReference type="EMBL" id="BDD12717.1"/>
    </source>
</evidence>
<geneLocation type="plasmid" evidence="2 3">
    <name>pFA6</name>
</geneLocation>
<feature type="region of interest" description="Disordered" evidence="1">
    <location>
        <begin position="533"/>
        <end position="634"/>
    </location>
</feature>
<gene>
    <name evidence="2" type="ORF">FUAX_51490</name>
</gene>
<name>A0AAU9CY31_9BACT</name>
<protein>
    <submittedName>
        <fullName evidence="2">Uncharacterized protein</fullName>
    </submittedName>
</protein>
<feature type="region of interest" description="Disordered" evidence="1">
    <location>
        <begin position="457"/>
        <end position="477"/>
    </location>
</feature>
<reference evidence="2 3" key="1">
    <citation type="submission" date="2021-12" db="EMBL/GenBank/DDBJ databases">
        <title>Genome sequencing of bacteria with rrn-lacking chromosome and rrn-plasmid.</title>
        <authorList>
            <person name="Anda M."/>
            <person name="Iwasaki W."/>
        </authorList>
    </citation>
    <scope>NUCLEOTIDE SEQUENCE [LARGE SCALE GENOMIC DNA]</scope>
    <source>
        <strain evidence="2 3">DSM 100852</strain>
        <plasmid evidence="2 3">pFA6</plasmid>
    </source>
</reference>
<evidence type="ECO:0000313" key="3">
    <source>
        <dbReference type="Proteomes" id="UP001348817"/>
    </source>
</evidence>
<feature type="compositionally biased region" description="Basic residues" evidence="1">
    <location>
        <begin position="1"/>
        <end position="13"/>
    </location>
</feature>
<keyword evidence="3" id="KW-1185">Reference proteome</keyword>
<dbReference type="RefSeq" id="WP_338396019.1">
    <property type="nucleotide sequence ID" value="NZ_AP025320.1"/>
</dbReference>
<feature type="compositionally biased region" description="Low complexity" evidence="1">
    <location>
        <begin position="547"/>
        <end position="563"/>
    </location>
</feature>
<keyword evidence="2" id="KW-0614">Plasmid</keyword>
<dbReference type="KEGG" id="fax:FUAX_51490"/>
<sequence length="1020" mass="114908">MFSRRTPQKRKNRNQTSALPNQGAGAAPVQAFFRTKDFPSIKRHIFFTGKDHYAQTSQLRMYQPESPKPGTSDNLLIIENLRAAMSSQHANYLISDDCSLAIVDLPDENRPKAFFAKFEVIMQTQRVLEKQKARIRLIQTGNLLKIGSNHTLAEVFFEPDTEGSTFETQKRQLKFPNMPFRGSSSDPTRYMFGFKDLSEHETPFAIRFRHPFGMGRPVDTTDKKKPGLEGDFEGVQGTVMVMGSSRMSDNSYEVEDQLYVKRNREERRKDDAAYSKKVKKSRRKFRQREKRLGINKHAHPKVGESIVTLMRSDKDEDVGGFEQGNYHGGVVAQSLDGKDYVCIGIRRRLDLEKKQLENYYMEAGVETRGMSYPELFRQMGLLAETTEGQKAYATYQEATKYNAPPHQSSFFRMYGSQEGQSYHERQTGKYFNVPSPLTVILSPTSTEIPYEEPVEMAEEAYDDSLSSGRRPSVHTAPIDPVDFKTIVSTVFGEQTEGEESEEYLALLSEFESAFTVTSSPHMSLTDYMEGGGDMFDMLPGPASTPMTPSDSVSSTASPSDSVSRWNRQTLVETPPAKRKTLMTRSPSPEERGFGDTPPPKPLEEEDLRSESSTPKAGAEEVKPKTPPPPPALSKAGFMARVSAHKLDSFAHNSNIFHMASLLEDYQEVLTSYPKAVEEAKAGGEETNNPDYLKQLLEEHLAARYHLLLKIERYIYFFHQSHPHRASGIMKGMEDELERPLFEILDIVQEEFEDVVSKQMEEDFLPPIGGLATPGELQDLMSKMVKHASSLDMATFSEKNVRRVQAIHSRLLAIGEGRRLFGKIYSGDLPEKITFKIPEGDSTEFQVVPGPSRTASTTEKGATASTTSSRPVDLFFPDEKHWPSASVMAKGGIPVKDRDENIRIVRGESIARHQDEPEYDSEWSFLEDEAPTYVLAPTFLRYLMALEQARRSMLGQTESGKFSTAWGETENHTLAETLENPLRVELALPKKTGAGLLSSYGEGGWFFNPKKDEDEELSKTE</sequence>
<proteinExistence type="predicted"/>
<feature type="region of interest" description="Disordered" evidence="1">
    <location>
        <begin position="1"/>
        <end position="25"/>
    </location>
</feature>
<dbReference type="AlphaFoldDB" id="A0AAU9CY31"/>
<feature type="compositionally biased region" description="Polar residues" evidence="1">
    <location>
        <begin position="852"/>
        <end position="869"/>
    </location>
</feature>
<feature type="region of interest" description="Disordered" evidence="1">
    <location>
        <begin position="846"/>
        <end position="869"/>
    </location>
</feature>